<dbReference type="Proteomes" id="UP001060336">
    <property type="component" value="Chromosome"/>
</dbReference>
<dbReference type="Pfam" id="PF05899">
    <property type="entry name" value="Cupin_3"/>
    <property type="match status" value="1"/>
</dbReference>
<dbReference type="PANTHER" id="PTHR40943">
    <property type="entry name" value="CYTOPLASMIC PROTEIN-RELATED"/>
    <property type="match status" value="1"/>
</dbReference>
<feature type="domain" description="(S)-ureidoglycine aminohydrolase cupin" evidence="1">
    <location>
        <begin position="3"/>
        <end position="53"/>
    </location>
</feature>
<evidence type="ECO:0000313" key="2">
    <source>
        <dbReference type="EMBL" id="UUX52268.1"/>
    </source>
</evidence>
<reference evidence="2" key="1">
    <citation type="submission" date="2022-08" db="EMBL/GenBank/DDBJ databases">
        <title>Nisaea acidiphila sp. nov., isolated from a marine algal debris and emended description of the genus Nisaea Urios et al. 2008.</title>
        <authorList>
            <person name="Kwon K."/>
        </authorList>
    </citation>
    <scope>NUCLEOTIDE SEQUENCE</scope>
    <source>
        <strain evidence="2">MEBiC11861</strain>
    </source>
</reference>
<name>A0A9J7B1E6_9PROT</name>
<sequence>MKGENFEFCYILSGRLRLTEDGGEIREYAAGDSFIMKPGFCGNWQTLETVRKIWVVAS</sequence>
<dbReference type="EMBL" id="CP102480">
    <property type="protein sequence ID" value="UUX52268.1"/>
    <property type="molecule type" value="Genomic_DNA"/>
</dbReference>
<dbReference type="InterPro" id="IPR014710">
    <property type="entry name" value="RmlC-like_jellyroll"/>
</dbReference>
<keyword evidence="3" id="KW-1185">Reference proteome</keyword>
<dbReference type="SUPFAM" id="SSF51182">
    <property type="entry name" value="RmlC-like cupins"/>
    <property type="match status" value="1"/>
</dbReference>
<gene>
    <name evidence="2" type="ORF">NUH88_18195</name>
</gene>
<dbReference type="InterPro" id="IPR008579">
    <property type="entry name" value="UGlyAH_Cupin_dom"/>
</dbReference>
<protein>
    <submittedName>
        <fullName evidence="2">Cupin domain-containing protein</fullName>
    </submittedName>
</protein>
<organism evidence="2 3">
    <name type="scientific">Nisaea acidiphila</name>
    <dbReference type="NCBI Taxonomy" id="1862145"/>
    <lineage>
        <taxon>Bacteria</taxon>
        <taxon>Pseudomonadati</taxon>
        <taxon>Pseudomonadota</taxon>
        <taxon>Alphaproteobacteria</taxon>
        <taxon>Rhodospirillales</taxon>
        <taxon>Thalassobaculaceae</taxon>
        <taxon>Nisaea</taxon>
    </lineage>
</organism>
<dbReference type="PANTHER" id="PTHR40943:SF1">
    <property type="entry name" value="CYTOPLASMIC PROTEIN"/>
    <property type="match status" value="1"/>
</dbReference>
<dbReference type="InterPro" id="IPR011051">
    <property type="entry name" value="RmlC_Cupin_sf"/>
</dbReference>
<dbReference type="RefSeq" id="WP_257772258.1">
    <property type="nucleotide sequence ID" value="NZ_CP102480.1"/>
</dbReference>
<dbReference type="KEGG" id="naci:NUH88_18195"/>
<dbReference type="Gene3D" id="2.60.120.10">
    <property type="entry name" value="Jelly Rolls"/>
    <property type="match status" value="1"/>
</dbReference>
<dbReference type="AlphaFoldDB" id="A0A9J7B1E6"/>
<proteinExistence type="predicted"/>
<evidence type="ECO:0000259" key="1">
    <source>
        <dbReference type="Pfam" id="PF05899"/>
    </source>
</evidence>
<accession>A0A9J7B1E6</accession>
<evidence type="ECO:0000313" key="3">
    <source>
        <dbReference type="Proteomes" id="UP001060336"/>
    </source>
</evidence>